<evidence type="ECO:0000259" key="1">
    <source>
        <dbReference type="Pfam" id="PF00723"/>
    </source>
</evidence>
<dbReference type="Pfam" id="PF19291">
    <property type="entry name" value="TREH_N"/>
    <property type="match status" value="1"/>
</dbReference>
<dbReference type="InterPro" id="IPR012341">
    <property type="entry name" value="6hp_glycosidase-like_sf"/>
</dbReference>
<dbReference type="Gene3D" id="1.50.10.10">
    <property type="match status" value="1"/>
</dbReference>
<evidence type="ECO:0000313" key="4">
    <source>
        <dbReference type="Proteomes" id="UP000255082"/>
    </source>
</evidence>
<feature type="domain" description="GH15-like" evidence="1">
    <location>
        <begin position="231"/>
        <end position="594"/>
    </location>
</feature>
<reference evidence="3 4" key="1">
    <citation type="submission" date="2018-06" db="EMBL/GenBank/DDBJ databases">
        <authorList>
            <consortium name="Pathogen Informatics"/>
            <person name="Doyle S."/>
        </authorList>
    </citation>
    <scope>NUCLEOTIDE SEQUENCE [LARGE SCALE GENOMIC DNA]</scope>
    <source>
        <strain evidence="3 4">NCTC13184</strain>
    </source>
</reference>
<dbReference type="InterPro" id="IPR008928">
    <property type="entry name" value="6-hairpin_glycosidase_sf"/>
</dbReference>
<keyword evidence="3" id="KW-0378">Hydrolase</keyword>
<dbReference type="InterPro" id="IPR011613">
    <property type="entry name" value="GH15-like"/>
</dbReference>
<dbReference type="SUPFAM" id="SSF48208">
    <property type="entry name" value="Six-hairpin glycosidases"/>
    <property type="match status" value="1"/>
</dbReference>
<accession>A0A378WJ91</accession>
<dbReference type="EMBL" id="UGRU01000001">
    <property type="protein sequence ID" value="SUA41360.1"/>
    <property type="molecule type" value="Genomic_DNA"/>
</dbReference>
<keyword evidence="3" id="KW-0326">Glycosidase</keyword>
<dbReference type="EC" id="3.2.1.28" evidence="3"/>
<organism evidence="3 4">
    <name type="scientific">Nocardia africana</name>
    <dbReference type="NCBI Taxonomy" id="134964"/>
    <lineage>
        <taxon>Bacteria</taxon>
        <taxon>Bacillati</taxon>
        <taxon>Actinomycetota</taxon>
        <taxon>Actinomycetes</taxon>
        <taxon>Mycobacteriales</taxon>
        <taxon>Nocardiaceae</taxon>
        <taxon>Nocardia</taxon>
    </lineage>
</organism>
<dbReference type="PANTHER" id="PTHR31616">
    <property type="entry name" value="TREHALASE"/>
    <property type="match status" value="1"/>
</dbReference>
<dbReference type="PANTHER" id="PTHR31616:SF0">
    <property type="entry name" value="GLUCAN 1,4-ALPHA-GLUCOSIDASE"/>
    <property type="match status" value="1"/>
</dbReference>
<dbReference type="RefSeq" id="WP_062962149.1">
    <property type="nucleotide sequence ID" value="NZ_JAJFOE010000001.1"/>
</dbReference>
<dbReference type="Pfam" id="PF00723">
    <property type="entry name" value="Glyco_hydro_15"/>
    <property type="match status" value="1"/>
</dbReference>
<feature type="domain" description="Trehalase-like N-terminal" evidence="2">
    <location>
        <begin position="5"/>
        <end position="143"/>
    </location>
</feature>
<sequence>MDAYPPIAEHGIVGDLQTAALVSSAGTVNWWCTPRFDSPSLFGALLDHQRGGYCRVAADLPEAEVTVRQLYLPDTAVLVTRFMAPAGVGEVADFMPPIDTETPTDRHRLIRIVRVLRGRLPFTVSCRPRFDYGRAEHRTVAHDPEWVMFESRGATLHLQASDPIVLRVEDTDATGSFTLEEDQTAFLVLTATGAGGEFPASPQRSEVAAEFAHCRTWWQDWLRNSTYRGRWRDMVNRSAITLKLLTYAPTGAPIAALTMGLPEQVGGERNWDYRYTWLRDGSLSVRALIDLGFTAEAYAFRRWLRERLPGSTPSGEPLQIMYRIDGDPRLDEQILEHWEGYRKSSPVRVGNAAADQLQLDIYGEVADALGQTSDVGSVSGWRVFAELLDWLTDHWDRPDEGIWETRGGRKDFTYSRLMTWVAFDRGIRLATEHARPADLQRWTRARDAVFNQILERGWNEERRAYVQHFGSHVLDASLLLMPRMGFLSPHDPDWLSTLDAMDEELVDDSLVYRYDPAASPDGLRGSEGTFNLCSFLYVEALARAGRVHHARYAFDKMLTYANHVGLFAEEIGPSGEQLGNFPQAFTHLALVAAAIALDDELDRLESGTGKP</sequence>
<evidence type="ECO:0000259" key="2">
    <source>
        <dbReference type="Pfam" id="PF19291"/>
    </source>
</evidence>
<dbReference type="OrthoDB" id="3902805at2"/>
<dbReference type="AlphaFoldDB" id="A0A378WJ91"/>
<protein>
    <submittedName>
        <fullName evidence="3">Trehalase</fullName>
        <ecNumber evidence="3">3.2.1.28</ecNumber>
    </submittedName>
</protein>
<gene>
    <name evidence="3" type="ORF">NCTC13184_00698</name>
</gene>
<dbReference type="GO" id="GO:0004555">
    <property type="term" value="F:alpha,alpha-trehalase activity"/>
    <property type="evidence" value="ECO:0007669"/>
    <property type="project" value="UniProtKB-EC"/>
</dbReference>
<dbReference type="InterPro" id="IPR045582">
    <property type="entry name" value="Trehalase-like_N"/>
</dbReference>
<dbReference type="Proteomes" id="UP000255082">
    <property type="component" value="Unassembled WGS sequence"/>
</dbReference>
<dbReference type="GO" id="GO:0005975">
    <property type="term" value="P:carbohydrate metabolic process"/>
    <property type="evidence" value="ECO:0007669"/>
    <property type="project" value="InterPro"/>
</dbReference>
<name>A0A378WJ91_9NOCA</name>
<evidence type="ECO:0000313" key="3">
    <source>
        <dbReference type="EMBL" id="SUA41360.1"/>
    </source>
</evidence>
<proteinExistence type="predicted"/>